<evidence type="ECO:0000313" key="6">
    <source>
        <dbReference type="Proteomes" id="UP001589710"/>
    </source>
</evidence>
<proteinExistence type="inferred from homology"/>
<evidence type="ECO:0000259" key="4">
    <source>
        <dbReference type="Pfam" id="PF00248"/>
    </source>
</evidence>
<gene>
    <name evidence="5" type="ORF">ACFFTL_31330</name>
</gene>
<keyword evidence="6" id="KW-1185">Reference proteome</keyword>
<dbReference type="PANTHER" id="PTHR43150">
    <property type="entry name" value="HYPERKINETIC, ISOFORM M"/>
    <property type="match status" value="1"/>
</dbReference>
<dbReference type="InterPro" id="IPR036812">
    <property type="entry name" value="NAD(P)_OxRdtase_dom_sf"/>
</dbReference>
<evidence type="ECO:0000256" key="1">
    <source>
        <dbReference type="ARBA" id="ARBA00006515"/>
    </source>
</evidence>
<dbReference type="InterPro" id="IPR005399">
    <property type="entry name" value="K_chnl_volt-dep_bsu_KCNAB-rel"/>
</dbReference>
<dbReference type="PANTHER" id="PTHR43150:SF2">
    <property type="entry name" value="HYPERKINETIC, ISOFORM M"/>
    <property type="match status" value="1"/>
</dbReference>
<dbReference type="InterPro" id="IPR023210">
    <property type="entry name" value="NADP_OxRdtase_dom"/>
</dbReference>
<dbReference type="Gene3D" id="3.20.20.100">
    <property type="entry name" value="NADP-dependent oxidoreductase domain"/>
    <property type="match status" value="1"/>
</dbReference>
<accession>A0ABV5RFS2</accession>
<dbReference type="Proteomes" id="UP001589710">
    <property type="component" value="Unassembled WGS sequence"/>
</dbReference>
<dbReference type="RefSeq" id="WP_345513796.1">
    <property type="nucleotide sequence ID" value="NZ_BAAAXD010000025.1"/>
</dbReference>
<dbReference type="EMBL" id="JBHMCG010000137">
    <property type="protein sequence ID" value="MFB9576659.1"/>
    <property type="molecule type" value="Genomic_DNA"/>
</dbReference>
<feature type="domain" description="NADP-dependent oxidoreductase" evidence="4">
    <location>
        <begin position="15"/>
        <end position="314"/>
    </location>
</feature>
<dbReference type="PRINTS" id="PR01577">
    <property type="entry name" value="KCNABCHANNEL"/>
</dbReference>
<keyword evidence="3" id="KW-0560">Oxidoreductase</keyword>
<keyword evidence="2" id="KW-0521">NADP</keyword>
<dbReference type="Pfam" id="PF00248">
    <property type="entry name" value="Aldo_ket_red"/>
    <property type="match status" value="1"/>
</dbReference>
<sequence length="332" mass="36158">MEFRRLGRSGLTISEIAYGNWITHGSQVEEDAAAACIRAALDAGITTFDTADVYAETRAEAVLGRALKDQRREGIEVFTKVYFPTGPGQNDRGLGRKHILESIDNSLRRLQTDYVDLYQAHRYDHSTPLEETMEAFADVIRSGKALYIGVSEWTADQLRAGHRLARELNVPFISNQPQYSALWRVIEAEVVPASEELGVGQIVWSPIAQGVLTGKYKPRAQPPAGSRATDEKGGADFVAGWLRDDVLERVQQLRPLADEAGLSLAQLAVAWVLQNSNVSAAIIGASRPEQVTENAKAAGVTFDADLLKAIDDVLEPVVERNPALTAGHGGND</sequence>
<evidence type="ECO:0000256" key="3">
    <source>
        <dbReference type="ARBA" id="ARBA00023002"/>
    </source>
</evidence>
<name>A0ABV5RFS2_9ACTN</name>
<reference evidence="5 6" key="1">
    <citation type="submission" date="2024-09" db="EMBL/GenBank/DDBJ databases">
        <authorList>
            <person name="Sun Q."/>
            <person name="Mori K."/>
        </authorList>
    </citation>
    <scope>NUCLEOTIDE SEQUENCE [LARGE SCALE GENOMIC DNA]</scope>
    <source>
        <strain evidence="5 6">JCM 3331</strain>
    </source>
</reference>
<organism evidence="5 6">
    <name type="scientific">Streptomyces yanii</name>
    <dbReference type="NCBI Taxonomy" id="78510"/>
    <lineage>
        <taxon>Bacteria</taxon>
        <taxon>Bacillati</taxon>
        <taxon>Actinomycetota</taxon>
        <taxon>Actinomycetes</taxon>
        <taxon>Kitasatosporales</taxon>
        <taxon>Streptomycetaceae</taxon>
        <taxon>Streptomyces</taxon>
    </lineage>
</organism>
<dbReference type="CDD" id="cd19074">
    <property type="entry name" value="Aldo_ket_red_shaker-like"/>
    <property type="match status" value="1"/>
</dbReference>
<comment type="caution">
    <text evidence="5">The sequence shown here is derived from an EMBL/GenBank/DDBJ whole genome shotgun (WGS) entry which is preliminary data.</text>
</comment>
<dbReference type="SUPFAM" id="SSF51430">
    <property type="entry name" value="NAD(P)-linked oxidoreductase"/>
    <property type="match status" value="1"/>
</dbReference>
<protein>
    <submittedName>
        <fullName evidence="5">Aldo/keto reductase family protein</fullName>
    </submittedName>
</protein>
<evidence type="ECO:0000256" key="2">
    <source>
        <dbReference type="ARBA" id="ARBA00022857"/>
    </source>
</evidence>
<evidence type="ECO:0000313" key="5">
    <source>
        <dbReference type="EMBL" id="MFB9576659.1"/>
    </source>
</evidence>
<comment type="similarity">
    <text evidence="1">Belongs to the shaker potassium channel beta subunit family.</text>
</comment>